<gene>
    <name evidence="3" type="ORF">E6C60_2941</name>
</gene>
<evidence type="ECO:0000313" key="3">
    <source>
        <dbReference type="EMBL" id="QCT03652.1"/>
    </source>
</evidence>
<evidence type="ECO:0000256" key="1">
    <source>
        <dbReference type="SAM" id="SignalP"/>
    </source>
</evidence>
<dbReference type="InterPro" id="IPR040669">
    <property type="entry name" value="Agarase_CBM"/>
</dbReference>
<organism evidence="3 4">
    <name type="scientific">Paenibacillus algicola</name>
    <dbReference type="NCBI Taxonomy" id="2565926"/>
    <lineage>
        <taxon>Bacteria</taxon>
        <taxon>Bacillati</taxon>
        <taxon>Bacillota</taxon>
        <taxon>Bacilli</taxon>
        <taxon>Bacillales</taxon>
        <taxon>Paenibacillaceae</taxon>
        <taxon>Paenibacillus</taxon>
    </lineage>
</organism>
<dbReference type="EMBL" id="CP040396">
    <property type="protein sequence ID" value="QCT03652.1"/>
    <property type="molecule type" value="Genomic_DNA"/>
</dbReference>
<dbReference type="OrthoDB" id="9760450at2"/>
<dbReference type="Pfam" id="PF17992">
    <property type="entry name" value="Agarase_CBM"/>
    <property type="match status" value="1"/>
</dbReference>
<feature type="signal peptide" evidence="1">
    <location>
        <begin position="1"/>
        <end position="26"/>
    </location>
</feature>
<keyword evidence="4" id="KW-1185">Reference proteome</keyword>
<reference evidence="3 4" key="1">
    <citation type="submission" date="2019-05" db="EMBL/GenBank/DDBJ databases">
        <authorList>
            <person name="Chen C."/>
        </authorList>
    </citation>
    <scope>NUCLEOTIDE SEQUENCE [LARGE SCALE GENOMIC DNA]</scope>
    <source>
        <strain evidence="3 4">HB172198</strain>
    </source>
</reference>
<dbReference type="KEGG" id="palo:E6C60_2941"/>
<evidence type="ECO:0000259" key="2">
    <source>
        <dbReference type="Pfam" id="PF17992"/>
    </source>
</evidence>
<dbReference type="Proteomes" id="UP000300879">
    <property type="component" value="Chromosome"/>
</dbReference>
<dbReference type="SUPFAM" id="SSF51445">
    <property type="entry name" value="(Trans)glycosidases"/>
    <property type="match status" value="1"/>
</dbReference>
<protein>
    <submittedName>
        <fullName evidence="3">Beta-agarase B</fullName>
    </submittedName>
</protein>
<sequence>MKKMLAGVMALILTGSLLSSPGTVEAAVPFPTLNFDNGAVPAYVTGSNATLQVVTNTTGSKALRINYAAGDFPSVQFSPSTPWNVGSGNAIAFELTNPTDKDITFYLRVDDSAQADGVKDSIVTQAVAKAKSTKNYFLSLSPNVLDLGMRFLPPNPAGAQMGYAWGDKTINSSNIVSMQFFQLYPSASSALVLDNLKVIKDPNTDPSYLNGIADKYGQYTAVNWGDKVTKDQDLLDDKAQEAAALNGAPPAVLSQYGGWKNGPKLQATGHFRVTQHAGKWTLVDPEGYLFFSTGLDVVRLDDMHTWISGRDSMFKDLPAKNSSLGKHFRYTTSVGSPPLGQTEGWLFNHYSANLERKYGNDYVNQWKNISVARFKNWGFNSLGNWSEPSLYFGKGSQHKMAYVANGWTNVGTHATIPSGEWGTVADPYDPQFTTSVKNMVQNQILAYGVAQDPWVIGVYIDNEIPWGSPATTDSKYLLISNILAMNASDAKSHAKRAMIAHLQTKYNNNIGALNTKWGTSFASFTAMNAPFKPAQISNGMVPDYSAMLKLLARKYFSIVDAELTQKLPNKLYLGARFAEWGISKEVQEAAAEYVDVVSYNVYKESVNGHSWMDISSLNKPAIVGEFAFGANDRGIFGTGPNSESAASSQQNRAEKFTNYVNAALKNPYFVGTHWFQYVDEPLLGRHWDGENYNLGFVDVADVPYAAMVNAAKNVHAKAYATRFGGSL</sequence>
<feature type="chain" id="PRO_5020577929" evidence="1">
    <location>
        <begin position="27"/>
        <end position="727"/>
    </location>
</feature>
<dbReference type="AlphaFoldDB" id="A0A4P8XLK8"/>
<proteinExistence type="predicted"/>
<dbReference type="Gene3D" id="2.60.120.430">
    <property type="entry name" value="Galactose-binding lectin"/>
    <property type="match status" value="1"/>
</dbReference>
<evidence type="ECO:0000313" key="4">
    <source>
        <dbReference type="Proteomes" id="UP000300879"/>
    </source>
</evidence>
<name>A0A4P8XLK8_9BACL</name>
<dbReference type="Gene3D" id="3.20.20.80">
    <property type="entry name" value="Glycosidases"/>
    <property type="match status" value="1"/>
</dbReference>
<accession>A0A4P8XLK8</accession>
<feature type="domain" description="Agarase CBM-like" evidence="2">
    <location>
        <begin position="35"/>
        <end position="209"/>
    </location>
</feature>
<dbReference type="RefSeq" id="WP_138226491.1">
    <property type="nucleotide sequence ID" value="NZ_CP040396.1"/>
</dbReference>
<keyword evidence="1" id="KW-0732">Signal</keyword>
<dbReference type="InterPro" id="IPR017853">
    <property type="entry name" value="GH"/>
</dbReference>